<organism evidence="6 7">
    <name type="scientific">Streptomyces liliiviolaceus</name>
    <dbReference type="NCBI Taxonomy" id="2823109"/>
    <lineage>
        <taxon>Bacteria</taxon>
        <taxon>Bacillati</taxon>
        <taxon>Actinomycetota</taxon>
        <taxon>Actinomycetes</taxon>
        <taxon>Kitasatosporales</taxon>
        <taxon>Streptomycetaceae</taxon>
        <taxon>Streptomyces</taxon>
    </lineage>
</organism>
<dbReference type="Gene3D" id="3.90.79.10">
    <property type="entry name" value="Nucleoside Triphosphate Pyrophosphohydrolase"/>
    <property type="match status" value="1"/>
</dbReference>
<comment type="caution">
    <text evidence="6">The sequence shown here is derived from an EMBL/GenBank/DDBJ whole genome shotgun (WGS) entry which is preliminary data.</text>
</comment>
<evidence type="ECO:0000256" key="2">
    <source>
        <dbReference type="ARBA" id="ARBA00005582"/>
    </source>
</evidence>
<keyword evidence="7" id="KW-1185">Reference proteome</keyword>
<dbReference type="EMBL" id="JAGPYQ010000002">
    <property type="protein sequence ID" value="MBQ0855421.1"/>
    <property type="molecule type" value="Genomic_DNA"/>
</dbReference>
<dbReference type="InterPro" id="IPR020084">
    <property type="entry name" value="NUDIX_hydrolase_CS"/>
</dbReference>
<dbReference type="Proteomes" id="UP000677413">
    <property type="component" value="Unassembled WGS sequence"/>
</dbReference>
<name>A0A940Y4F0_9ACTN</name>
<evidence type="ECO:0000313" key="7">
    <source>
        <dbReference type="Proteomes" id="UP000677413"/>
    </source>
</evidence>
<comment type="similarity">
    <text evidence="2 4">Belongs to the Nudix hydrolase family.</text>
</comment>
<feature type="domain" description="Nudix hydrolase" evidence="5">
    <location>
        <begin position="5"/>
        <end position="134"/>
    </location>
</feature>
<dbReference type="GO" id="GO:0016787">
    <property type="term" value="F:hydrolase activity"/>
    <property type="evidence" value="ECO:0007669"/>
    <property type="project" value="UniProtKB-KW"/>
</dbReference>
<evidence type="ECO:0000256" key="4">
    <source>
        <dbReference type="RuleBase" id="RU003476"/>
    </source>
</evidence>
<dbReference type="PRINTS" id="PR00502">
    <property type="entry name" value="NUDIXFAMILY"/>
</dbReference>
<dbReference type="AlphaFoldDB" id="A0A940Y4F0"/>
<protein>
    <submittedName>
        <fullName evidence="6">NUDIX domain-containing protein</fullName>
    </submittedName>
</protein>
<evidence type="ECO:0000313" key="6">
    <source>
        <dbReference type="EMBL" id="MBQ0855421.1"/>
    </source>
</evidence>
<dbReference type="PROSITE" id="PS51462">
    <property type="entry name" value="NUDIX"/>
    <property type="match status" value="1"/>
</dbReference>
<reference evidence="6 7" key="1">
    <citation type="submission" date="2021-04" db="EMBL/GenBank/DDBJ databases">
        <authorList>
            <person name="Tang X."/>
            <person name="Zhou X."/>
            <person name="Chen X."/>
            <person name="Cernava T."/>
            <person name="Zhang C."/>
        </authorList>
    </citation>
    <scope>NUCLEOTIDE SEQUENCE [LARGE SCALE GENOMIC DNA]</scope>
    <source>
        <strain evidence="6 7">BH-SS-21</strain>
    </source>
</reference>
<accession>A0A940Y4F0</accession>
<gene>
    <name evidence="6" type="ORF">J8N05_45450</name>
</gene>
<dbReference type="PROSITE" id="PS00893">
    <property type="entry name" value="NUDIX_BOX"/>
    <property type="match status" value="1"/>
</dbReference>
<dbReference type="InterPro" id="IPR015797">
    <property type="entry name" value="NUDIX_hydrolase-like_dom_sf"/>
</dbReference>
<dbReference type="Pfam" id="PF00293">
    <property type="entry name" value="NUDIX"/>
    <property type="match status" value="1"/>
</dbReference>
<comment type="cofactor">
    <cofactor evidence="1">
        <name>Mg(2+)</name>
        <dbReference type="ChEBI" id="CHEBI:18420"/>
    </cofactor>
</comment>
<sequence>MTTATADLDVHVILRQGSEILLALRAGDIYGSGQWAAPCGKVHPGETLAEAAVREATEELGITIDAGDLAVAQTVHMRHGATDHLGVFFEARTWQGALRNREPDKCAAVRWFPLTGLPHPVMDYSAAGIHGYLTAPGALSSYNDAREARTIRPAAGTPAGHDAHD</sequence>
<evidence type="ECO:0000256" key="3">
    <source>
        <dbReference type="ARBA" id="ARBA00022801"/>
    </source>
</evidence>
<keyword evidence="3 4" id="KW-0378">Hydrolase</keyword>
<dbReference type="SUPFAM" id="SSF55811">
    <property type="entry name" value="Nudix"/>
    <property type="match status" value="1"/>
</dbReference>
<dbReference type="RefSeq" id="WP_210893760.1">
    <property type="nucleotide sequence ID" value="NZ_JAGPYQ010000002.1"/>
</dbReference>
<dbReference type="PANTHER" id="PTHR43046">
    <property type="entry name" value="GDP-MANNOSE MANNOSYL HYDROLASE"/>
    <property type="match status" value="1"/>
</dbReference>
<dbReference type="PANTHER" id="PTHR43046:SF16">
    <property type="entry name" value="ADP-RIBOSE PYROPHOSPHATASE YJHB-RELATED"/>
    <property type="match status" value="1"/>
</dbReference>
<proteinExistence type="inferred from homology"/>
<evidence type="ECO:0000259" key="5">
    <source>
        <dbReference type="PROSITE" id="PS51462"/>
    </source>
</evidence>
<dbReference type="InterPro" id="IPR000086">
    <property type="entry name" value="NUDIX_hydrolase_dom"/>
</dbReference>
<dbReference type="InterPro" id="IPR020476">
    <property type="entry name" value="Nudix_hydrolase"/>
</dbReference>
<evidence type="ECO:0000256" key="1">
    <source>
        <dbReference type="ARBA" id="ARBA00001946"/>
    </source>
</evidence>